<gene>
    <name evidence="1" type="ORF">HRG_02523</name>
</gene>
<sequence>MAIPQVNGDTSSLAHNSAFIQHLLNYPLISDGIHTFKSNEYGQRSIKLGDSAYQTFARPVIPWFAKPYQYISPYVQKADSIGDKTLDRFDEHFPVVRKPTSELYRDTRSLILLPLNKGLEGRDHVFKVYAAEVKKTEQQGIVAQGKAAVSTAIVVSNETLCWLGSLLSAKKAEATKAVNDKVQQ</sequence>
<accession>A0A9P8SM97</accession>
<comment type="caution">
    <text evidence="1">The sequence shown here is derived from an EMBL/GenBank/DDBJ whole genome shotgun (WGS) entry which is preliminary data.</text>
</comment>
<dbReference type="Proteomes" id="UP000824596">
    <property type="component" value="Unassembled WGS sequence"/>
</dbReference>
<reference evidence="1" key="1">
    <citation type="submission" date="2021-09" db="EMBL/GenBank/DDBJ databases">
        <title>A high-quality genome of the endoparasitic fungus Hirsutella rhossiliensis with a comparison of Hirsutella genomes reveals transposable elements contributing to genome size variation.</title>
        <authorList>
            <person name="Lin R."/>
            <person name="Jiao Y."/>
            <person name="Sun X."/>
            <person name="Ling J."/>
            <person name="Xie B."/>
            <person name="Cheng X."/>
        </authorList>
    </citation>
    <scope>NUCLEOTIDE SEQUENCE</scope>
    <source>
        <strain evidence="1">HR02</strain>
    </source>
</reference>
<keyword evidence="2" id="KW-1185">Reference proteome</keyword>
<evidence type="ECO:0000313" key="2">
    <source>
        <dbReference type="Proteomes" id="UP000824596"/>
    </source>
</evidence>
<dbReference type="RefSeq" id="XP_044724627.1">
    <property type="nucleotide sequence ID" value="XM_044860994.1"/>
</dbReference>
<organism evidence="1 2">
    <name type="scientific">Hirsutella rhossiliensis</name>
    <dbReference type="NCBI Taxonomy" id="111463"/>
    <lineage>
        <taxon>Eukaryota</taxon>
        <taxon>Fungi</taxon>
        <taxon>Dikarya</taxon>
        <taxon>Ascomycota</taxon>
        <taxon>Pezizomycotina</taxon>
        <taxon>Sordariomycetes</taxon>
        <taxon>Hypocreomycetidae</taxon>
        <taxon>Hypocreales</taxon>
        <taxon>Ophiocordycipitaceae</taxon>
        <taxon>Hirsutella</taxon>
    </lineage>
</organism>
<dbReference type="OrthoDB" id="376826at2759"/>
<evidence type="ECO:0000313" key="1">
    <source>
        <dbReference type="EMBL" id="KAH0967114.1"/>
    </source>
</evidence>
<dbReference type="GeneID" id="68351652"/>
<dbReference type="EMBL" id="JAIZPD010000002">
    <property type="protein sequence ID" value="KAH0967114.1"/>
    <property type="molecule type" value="Genomic_DNA"/>
</dbReference>
<name>A0A9P8SM97_9HYPO</name>
<dbReference type="AlphaFoldDB" id="A0A9P8SM97"/>
<protein>
    <submittedName>
        <fullName evidence="1">Perilipin-like protein, Mpl1</fullName>
    </submittedName>
</protein>
<proteinExistence type="predicted"/>